<comment type="caution">
    <text evidence="2">The sequence shown here is derived from an EMBL/GenBank/DDBJ whole genome shotgun (WGS) entry which is preliminary data.</text>
</comment>
<feature type="region of interest" description="Disordered" evidence="1">
    <location>
        <begin position="169"/>
        <end position="343"/>
    </location>
</feature>
<reference evidence="2" key="1">
    <citation type="submission" date="2016-10" db="EMBL/GenBank/DDBJ databases">
        <authorList>
            <person name="Benchimol M."/>
            <person name="Almeida L.G."/>
            <person name="Vasconcelos A.T."/>
            <person name="Perreira-Neves A."/>
            <person name="Rosa I.A."/>
            <person name="Tasca T."/>
            <person name="Bogo M.R."/>
            <person name="de Souza W."/>
        </authorList>
    </citation>
    <scope>NUCLEOTIDE SEQUENCE [LARGE SCALE GENOMIC DNA]</scope>
    <source>
        <strain evidence="2">K</strain>
    </source>
</reference>
<proteinExistence type="predicted"/>
<feature type="region of interest" description="Disordered" evidence="1">
    <location>
        <begin position="372"/>
        <end position="393"/>
    </location>
</feature>
<accession>A0A1J4J3L1</accession>
<feature type="compositionally biased region" description="Low complexity" evidence="1">
    <location>
        <begin position="333"/>
        <end position="343"/>
    </location>
</feature>
<feature type="compositionally biased region" description="Polar residues" evidence="1">
    <location>
        <begin position="169"/>
        <end position="193"/>
    </location>
</feature>
<feature type="compositionally biased region" description="Basic and acidic residues" evidence="1">
    <location>
        <begin position="196"/>
        <end position="222"/>
    </location>
</feature>
<protein>
    <submittedName>
        <fullName evidence="2">Uncharacterized protein</fullName>
    </submittedName>
</protein>
<evidence type="ECO:0000256" key="1">
    <source>
        <dbReference type="SAM" id="MobiDB-lite"/>
    </source>
</evidence>
<sequence>MIVWILLAFLSIIIIFFFGQFTMKADFFIDYFTELFDRFFKKKENKIYIPRTPPNRQPTPTSEHKNSRQSPANEKVQSTFSLFQKSKLQFPKQQQQLDNTPRFYVKTVKENALPDTNSNFHGQSQLSQNSPIFREMSPTKETVRRNSGFSYSQTFFDEEITESGYAFRNKNNTHTTNQSPVNSFLGQKGQSLGNEGKSEKPPSKMSRHERANRNKREAGFKNDDDDDDNSQFGNQNRNHRDQPRNQNNSRNNNRNNFQNNNNNNQNSNRNNNQNGNQNNNQNGNQNNNQNGNQNNNQNGNQFNFRNRNNNSKNQNPNNQMNINKRNNNDNDNKNSNNNNAFDFYNRQNVNNRNQPTISGNSGFYPSANKPQVQMNPPSNRNQPQVFSQKGVFY</sequence>
<keyword evidence="3" id="KW-1185">Reference proteome</keyword>
<dbReference type="RefSeq" id="XP_068346466.1">
    <property type="nucleotide sequence ID" value="XM_068513179.1"/>
</dbReference>
<evidence type="ECO:0000313" key="3">
    <source>
        <dbReference type="Proteomes" id="UP000179807"/>
    </source>
</evidence>
<dbReference type="Proteomes" id="UP000179807">
    <property type="component" value="Unassembled WGS sequence"/>
</dbReference>
<feature type="compositionally biased region" description="Polar residues" evidence="1">
    <location>
        <begin position="372"/>
        <end position="387"/>
    </location>
</feature>
<feature type="compositionally biased region" description="Low complexity" evidence="1">
    <location>
        <begin position="244"/>
        <end position="325"/>
    </location>
</feature>
<dbReference type="AlphaFoldDB" id="A0A1J4J3L1"/>
<dbReference type="VEuPathDB" id="TrichDB:TRFO_40393"/>
<organism evidence="2 3">
    <name type="scientific">Tritrichomonas foetus</name>
    <dbReference type="NCBI Taxonomy" id="1144522"/>
    <lineage>
        <taxon>Eukaryota</taxon>
        <taxon>Metamonada</taxon>
        <taxon>Parabasalia</taxon>
        <taxon>Tritrichomonadida</taxon>
        <taxon>Tritrichomonadidae</taxon>
        <taxon>Tritrichomonas</taxon>
    </lineage>
</organism>
<evidence type="ECO:0000313" key="2">
    <source>
        <dbReference type="EMBL" id="OHS93329.1"/>
    </source>
</evidence>
<dbReference type="EMBL" id="MLAK01001413">
    <property type="protein sequence ID" value="OHS93329.1"/>
    <property type="molecule type" value="Genomic_DNA"/>
</dbReference>
<dbReference type="GeneID" id="94847883"/>
<name>A0A1J4J3L1_9EUKA</name>
<gene>
    <name evidence="2" type="ORF">TRFO_40393</name>
</gene>
<feature type="region of interest" description="Disordered" evidence="1">
    <location>
        <begin position="48"/>
        <end position="73"/>
    </location>
</feature>